<dbReference type="Proteomes" id="UP001610335">
    <property type="component" value="Unassembled WGS sequence"/>
</dbReference>
<accession>A0ABR4IQL9</accession>
<comment type="caution">
    <text evidence="2">The sequence shown here is derived from an EMBL/GenBank/DDBJ whole genome shotgun (WGS) entry which is preliminary data.</text>
</comment>
<gene>
    <name evidence="2" type="ORF">BDW59DRAFT_159115</name>
</gene>
<feature type="region of interest" description="Disordered" evidence="1">
    <location>
        <begin position="117"/>
        <end position="136"/>
    </location>
</feature>
<evidence type="ECO:0000313" key="3">
    <source>
        <dbReference type="Proteomes" id="UP001610335"/>
    </source>
</evidence>
<proteinExistence type="predicted"/>
<organism evidence="2 3">
    <name type="scientific">Aspergillus cavernicola</name>
    <dbReference type="NCBI Taxonomy" id="176166"/>
    <lineage>
        <taxon>Eukaryota</taxon>
        <taxon>Fungi</taxon>
        <taxon>Dikarya</taxon>
        <taxon>Ascomycota</taxon>
        <taxon>Pezizomycotina</taxon>
        <taxon>Eurotiomycetes</taxon>
        <taxon>Eurotiomycetidae</taxon>
        <taxon>Eurotiales</taxon>
        <taxon>Aspergillaceae</taxon>
        <taxon>Aspergillus</taxon>
        <taxon>Aspergillus subgen. Nidulantes</taxon>
    </lineage>
</organism>
<sequence length="353" mass="39950">MLLDRGAASCINEPYESYLHHFITPFTAAMYQQGYDWVPLLNRLLRAGALIHGPEIEAPVKKPTHIPVFIAVEAMATTGTSRYWTGACITGPTSITTPQLKITTSSGCSSIHIKGESSKGMEKVENPGKEEWGEKERKKIQSPLQGLSHLLDQGANIDSGLSGYNQQLRRKNGLVYLDSMSPWCLERLLRKWGLAKLRECSNYSTMVEYLLHRSVQRGDIAEMLVRCEFALRADYHTWAQRRYNVQSEKTVRFWVEFVDNYLLQRYRLSPTGILAGYIYNALERGDQVIWFSRQRTVRRDRLDFVRYPLSKGADASFTAQGSTARDLLVANVRYDGNSGEVHTSILSADTLGT</sequence>
<keyword evidence="3" id="KW-1185">Reference proteome</keyword>
<evidence type="ECO:0000256" key="1">
    <source>
        <dbReference type="SAM" id="MobiDB-lite"/>
    </source>
</evidence>
<evidence type="ECO:0000313" key="2">
    <source>
        <dbReference type="EMBL" id="KAL2829529.1"/>
    </source>
</evidence>
<reference evidence="2 3" key="1">
    <citation type="submission" date="2024-07" db="EMBL/GenBank/DDBJ databases">
        <title>Section-level genome sequencing and comparative genomics of Aspergillus sections Usti and Cavernicolus.</title>
        <authorList>
            <consortium name="Lawrence Berkeley National Laboratory"/>
            <person name="Nybo J.L."/>
            <person name="Vesth T.C."/>
            <person name="Theobald S."/>
            <person name="Frisvad J.C."/>
            <person name="Larsen T.O."/>
            <person name="Kjaerboelling I."/>
            <person name="Rothschild-Mancinelli K."/>
            <person name="Lyhne E.K."/>
            <person name="Kogle M.E."/>
            <person name="Barry K."/>
            <person name="Clum A."/>
            <person name="Na H."/>
            <person name="Ledsgaard L."/>
            <person name="Lin J."/>
            <person name="Lipzen A."/>
            <person name="Kuo A."/>
            <person name="Riley R."/>
            <person name="Mondo S."/>
            <person name="LaButti K."/>
            <person name="Haridas S."/>
            <person name="Pangalinan J."/>
            <person name="Salamov A.A."/>
            <person name="Simmons B.A."/>
            <person name="Magnuson J.K."/>
            <person name="Chen J."/>
            <person name="Drula E."/>
            <person name="Henrissat B."/>
            <person name="Wiebenga A."/>
            <person name="Lubbers R.J."/>
            <person name="Gomes A.C."/>
            <person name="Makela M.R."/>
            <person name="Stajich J."/>
            <person name="Grigoriev I.V."/>
            <person name="Mortensen U.H."/>
            <person name="De vries R.P."/>
            <person name="Baker S.E."/>
            <person name="Andersen M.R."/>
        </authorList>
    </citation>
    <scope>NUCLEOTIDE SEQUENCE [LARGE SCALE GENOMIC DNA]</scope>
    <source>
        <strain evidence="2 3">CBS 600.67</strain>
    </source>
</reference>
<dbReference type="EMBL" id="JBFXLS010000016">
    <property type="protein sequence ID" value="KAL2829529.1"/>
    <property type="molecule type" value="Genomic_DNA"/>
</dbReference>
<name>A0ABR4IQL9_9EURO</name>
<protein>
    <submittedName>
        <fullName evidence="2">Uncharacterized protein</fullName>
    </submittedName>
</protein>